<protein>
    <submittedName>
        <fullName evidence="1">Uncharacterized protein</fullName>
    </submittedName>
</protein>
<dbReference type="SUPFAM" id="SSF47240">
    <property type="entry name" value="Ferritin-like"/>
    <property type="match status" value="1"/>
</dbReference>
<dbReference type="GeneID" id="20671665"/>
<dbReference type="KEGG" id="hir:HETIRDRAFT_331534"/>
<dbReference type="Pfam" id="PF13668">
    <property type="entry name" value="Ferritin_2"/>
    <property type="match status" value="1"/>
</dbReference>
<proteinExistence type="predicted"/>
<keyword evidence="2" id="KW-1185">Reference proteome</keyword>
<dbReference type="OrthoDB" id="1001765at2759"/>
<dbReference type="PANTHER" id="PTHR38705">
    <property type="entry name" value="PROTEIN RDS1"/>
    <property type="match status" value="1"/>
</dbReference>
<dbReference type="InParanoid" id="W4JNI6"/>
<gene>
    <name evidence="1" type="ORF">HETIRDRAFT_331534</name>
</gene>
<organism evidence="1 2">
    <name type="scientific">Heterobasidion irregulare (strain TC 32-1)</name>
    <dbReference type="NCBI Taxonomy" id="747525"/>
    <lineage>
        <taxon>Eukaryota</taxon>
        <taxon>Fungi</taxon>
        <taxon>Dikarya</taxon>
        <taxon>Basidiomycota</taxon>
        <taxon>Agaricomycotina</taxon>
        <taxon>Agaricomycetes</taxon>
        <taxon>Russulales</taxon>
        <taxon>Bondarzewiaceae</taxon>
        <taxon>Heterobasidion</taxon>
        <taxon>Heterobasidion annosum species complex</taxon>
    </lineage>
</organism>
<dbReference type="eggNOG" id="ENOG502SJTJ">
    <property type="taxonomic scope" value="Eukaryota"/>
</dbReference>
<dbReference type="InterPro" id="IPR039254">
    <property type="entry name" value="Rds1"/>
</dbReference>
<name>W4JNI6_HETIT</name>
<dbReference type="Proteomes" id="UP000030671">
    <property type="component" value="Unassembled WGS sequence"/>
</dbReference>
<sequence length="285" mass="30338">DVDIVNFALTLEHLENTFYTAGLQNFSAQAFADAGFAAPVRGFYEQLSLHEKTHVDNLTSIIGADKAVKACTYNFGENLNVKTFVDLSDMFEVIGASAYNGAARFLHNKYILTIAGSILATEARQSTWINNAVRKANPWSTSYETPLDLNQVFTLASSIIVSCPSNNPPIPVSAFPALTVSPSTAGPGQSISINFTLPWASKSGGSSLSGKGLFATFLSGITPTSIALEGQTAPFKVTIPPELRGFVFLVITNSTTVTDDSATVAGPAFFNFAFDSNNTIIQLSV</sequence>
<reference evidence="1 2" key="1">
    <citation type="journal article" date="2012" name="New Phytol.">
        <title>Insight into trade-off between wood decay and parasitism from the genome of a fungal forest pathogen.</title>
        <authorList>
            <person name="Olson A."/>
            <person name="Aerts A."/>
            <person name="Asiegbu F."/>
            <person name="Belbahri L."/>
            <person name="Bouzid O."/>
            <person name="Broberg A."/>
            <person name="Canback B."/>
            <person name="Coutinho P.M."/>
            <person name="Cullen D."/>
            <person name="Dalman K."/>
            <person name="Deflorio G."/>
            <person name="van Diepen L.T."/>
            <person name="Dunand C."/>
            <person name="Duplessis S."/>
            <person name="Durling M."/>
            <person name="Gonthier P."/>
            <person name="Grimwood J."/>
            <person name="Fossdal C.G."/>
            <person name="Hansson D."/>
            <person name="Henrissat B."/>
            <person name="Hietala A."/>
            <person name="Himmelstrand K."/>
            <person name="Hoffmeister D."/>
            <person name="Hogberg N."/>
            <person name="James T.Y."/>
            <person name="Karlsson M."/>
            <person name="Kohler A."/>
            <person name="Kues U."/>
            <person name="Lee Y.H."/>
            <person name="Lin Y.C."/>
            <person name="Lind M."/>
            <person name="Lindquist E."/>
            <person name="Lombard V."/>
            <person name="Lucas S."/>
            <person name="Lunden K."/>
            <person name="Morin E."/>
            <person name="Murat C."/>
            <person name="Park J."/>
            <person name="Raffaello T."/>
            <person name="Rouze P."/>
            <person name="Salamov A."/>
            <person name="Schmutz J."/>
            <person name="Solheim H."/>
            <person name="Stahlberg J."/>
            <person name="Velez H."/>
            <person name="de Vries R.P."/>
            <person name="Wiebenga A."/>
            <person name="Woodward S."/>
            <person name="Yakovlev I."/>
            <person name="Garbelotto M."/>
            <person name="Martin F."/>
            <person name="Grigoriev I.V."/>
            <person name="Stenlid J."/>
        </authorList>
    </citation>
    <scope>NUCLEOTIDE SEQUENCE [LARGE SCALE GENOMIC DNA]</scope>
    <source>
        <strain evidence="1 2">TC 32-1</strain>
    </source>
</reference>
<feature type="non-terminal residue" evidence="1">
    <location>
        <position position="1"/>
    </location>
</feature>
<dbReference type="EMBL" id="KI925466">
    <property type="protein sequence ID" value="ETW75122.1"/>
    <property type="molecule type" value="Genomic_DNA"/>
</dbReference>
<evidence type="ECO:0000313" key="1">
    <source>
        <dbReference type="EMBL" id="ETW75122.1"/>
    </source>
</evidence>
<dbReference type="InterPro" id="IPR009078">
    <property type="entry name" value="Ferritin-like_SF"/>
</dbReference>
<evidence type="ECO:0000313" key="2">
    <source>
        <dbReference type="Proteomes" id="UP000030671"/>
    </source>
</evidence>
<dbReference type="PANTHER" id="PTHR38705:SF1">
    <property type="entry name" value="PROTEIN RDS1"/>
    <property type="match status" value="1"/>
</dbReference>
<dbReference type="HOGENOM" id="CLU_029630_0_0_1"/>
<dbReference type="RefSeq" id="XP_009552573.1">
    <property type="nucleotide sequence ID" value="XM_009554278.1"/>
</dbReference>
<accession>W4JNI6</accession>
<dbReference type="AlphaFoldDB" id="W4JNI6"/>